<organism evidence="2 3">
    <name type="scientific">Saccharata proteae CBS 121410</name>
    <dbReference type="NCBI Taxonomy" id="1314787"/>
    <lineage>
        <taxon>Eukaryota</taxon>
        <taxon>Fungi</taxon>
        <taxon>Dikarya</taxon>
        <taxon>Ascomycota</taxon>
        <taxon>Pezizomycotina</taxon>
        <taxon>Dothideomycetes</taxon>
        <taxon>Dothideomycetes incertae sedis</taxon>
        <taxon>Botryosphaeriales</taxon>
        <taxon>Saccharataceae</taxon>
        <taxon>Saccharata</taxon>
    </lineage>
</organism>
<feature type="region of interest" description="Disordered" evidence="1">
    <location>
        <begin position="1"/>
        <end position="156"/>
    </location>
</feature>
<proteinExistence type="predicted"/>
<accession>A0A9P4HRV5</accession>
<evidence type="ECO:0000313" key="3">
    <source>
        <dbReference type="Proteomes" id="UP000799776"/>
    </source>
</evidence>
<feature type="compositionally biased region" description="Polar residues" evidence="1">
    <location>
        <begin position="55"/>
        <end position="65"/>
    </location>
</feature>
<keyword evidence="3" id="KW-1185">Reference proteome</keyword>
<feature type="region of interest" description="Disordered" evidence="1">
    <location>
        <begin position="280"/>
        <end position="328"/>
    </location>
</feature>
<dbReference type="EMBL" id="ML978741">
    <property type="protein sequence ID" value="KAF2084456.1"/>
    <property type="molecule type" value="Genomic_DNA"/>
</dbReference>
<protein>
    <submittedName>
        <fullName evidence="2">Uncharacterized protein</fullName>
    </submittedName>
</protein>
<feature type="compositionally biased region" description="Low complexity" evidence="1">
    <location>
        <begin position="130"/>
        <end position="140"/>
    </location>
</feature>
<dbReference type="PANTHER" id="PTHR38703">
    <property type="entry name" value="CHROMOSOME 8, WHOLE GENOME SHOTGUN SEQUENCE"/>
    <property type="match status" value="1"/>
</dbReference>
<evidence type="ECO:0000256" key="1">
    <source>
        <dbReference type="SAM" id="MobiDB-lite"/>
    </source>
</evidence>
<feature type="region of interest" description="Disordered" evidence="1">
    <location>
        <begin position="193"/>
        <end position="268"/>
    </location>
</feature>
<name>A0A9P4HRV5_9PEZI</name>
<dbReference type="AlphaFoldDB" id="A0A9P4HRV5"/>
<feature type="compositionally biased region" description="Basic and acidic residues" evidence="1">
    <location>
        <begin position="237"/>
        <end position="250"/>
    </location>
</feature>
<reference evidence="2" key="1">
    <citation type="journal article" date="2020" name="Stud. Mycol.">
        <title>101 Dothideomycetes genomes: a test case for predicting lifestyles and emergence of pathogens.</title>
        <authorList>
            <person name="Haridas S."/>
            <person name="Albert R."/>
            <person name="Binder M."/>
            <person name="Bloem J."/>
            <person name="Labutti K."/>
            <person name="Salamov A."/>
            <person name="Andreopoulos B."/>
            <person name="Baker S."/>
            <person name="Barry K."/>
            <person name="Bills G."/>
            <person name="Bluhm B."/>
            <person name="Cannon C."/>
            <person name="Castanera R."/>
            <person name="Culley D."/>
            <person name="Daum C."/>
            <person name="Ezra D."/>
            <person name="Gonzalez J."/>
            <person name="Henrissat B."/>
            <person name="Kuo A."/>
            <person name="Liang C."/>
            <person name="Lipzen A."/>
            <person name="Lutzoni F."/>
            <person name="Magnuson J."/>
            <person name="Mondo S."/>
            <person name="Nolan M."/>
            <person name="Ohm R."/>
            <person name="Pangilinan J."/>
            <person name="Park H.-J."/>
            <person name="Ramirez L."/>
            <person name="Alfaro M."/>
            <person name="Sun H."/>
            <person name="Tritt A."/>
            <person name="Yoshinaga Y."/>
            <person name="Zwiers L.-H."/>
            <person name="Turgeon B."/>
            <person name="Goodwin S."/>
            <person name="Spatafora J."/>
            <person name="Crous P."/>
            <person name="Grigoriev I."/>
        </authorList>
    </citation>
    <scope>NUCLEOTIDE SEQUENCE</scope>
    <source>
        <strain evidence="2">CBS 121410</strain>
    </source>
</reference>
<dbReference type="OrthoDB" id="5325276at2759"/>
<sequence>MESTLKRMFHRRGHSSQAGVEPPPSPSSIQTSPYHHTKPGQPPTQGGSPLHGHSRSPSSASQATKVSRGRDTHRRSLSLRKKPPPPDSSTSSNNLPVASVSPPQANHSPVQQPALPTPPESIMPRHVGQTTNTTTTTTTTGPPPGTAITSDNATYLDSPINTNGSLGLEHITLGGDKHLMTRPSRRRYSEDIAERNMHNQYEDSGAVPVVPDDSHSEDVATRNMSESQPSSINPVQEKAETAKEQSHVADENESSGAVLPVGGPKLRDADGAVVESMNMDGAPRETRPAIPGSFPSDEGHSYAVSSVAPKAGDTSSPKAVPSSAANGAPTRSYLVQDAAEKPSLEGVVDLRNTHDTSYHERYAPAVTHETIYPQTHDIREERIFREIHTHDIHHRILPIVDVEVLPARHFLPDPRSPTGLTEVPESAVPGRSAALQNWVVAETVSRLPKQGPLPTAPRAFTARRWEGADGDERTYVTEGGWKRTETTWIHPPRLETGARESGQSEPFYFSSPTRVAAKKMGGKEGGVGVGGVKDVFVRDDGEGLQMVGGSEGGRLRDLVAGVRDAPFEECVAFEEKLKRDESAFL</sequence>
<dbReference type="Proteomes" id="UP000799776">
    <property type="component" value="Unassembled WGS sequence"/>
</dbReference>
<feature type="compositionally biased region" description="Polar residues" evidence="1">
    <location>
        <begin position="147"/>
        <end position="156"/>
    </location>
</feature>
<gene>
    <name evidence="2" type="ORF">K490DRAFT_68764</name>
</gene>
<evidence type="ECO:0000313" key="2">
    <source>
        <dbReference type="EMBL" id="KAF2084456.1"/>
    </source>
</evidence>
<feature type="compositionally biased region" description="Basic residues" evidence="1">
    <location>
        <begin position="71"/>
        <end position="83"/>
    </location>
</feature>
<feature type="compositionally biased region" description="Polar residues" evidence="1">
    <location>
        <begin position="93"/>
        <end position="111"/>
    </location>
</feature>
<dbReference type="PANTHER" id="PTHR38703:SF1">
    <property type="entry name" value="ALLERGEN"/>
    <property type="match status" value="1"/>
</dbReference>
<comment type="caution">
    <text evidence="2">The sequence shown here is derived from an EMBL/GenBank/DDBJ whole genome shotgun (WGS) entry which is preliminary data.</text>
</comment>
<feature type="compositionally biased region" description="Polar residues" evidence="1">
    <location>
        <begin position="222"/>
        <end position="234"/>
    </location>
</feature>